<dbReference type="InterPro" id="IPR047655">
    <property type="entry name" value="Transpos_IS630-like"/>
</dbReference>
<dbReference type="InterPro" id="IPR007867">
    <property type="entry name" value="GMC_OxRtase_C"/>
</dbReference>
<dbReference type="Gene3D" id="3.50.50.60">
    <property type="entry name" value="FAD/NAD(P)-binding domain"/>
    <property type="match status" value="2"/>
</dbReference>
<dbReference type="Pfam" id="PF13358">
    <property type="entry name" value="DDE_3"/>
    <property type="match status" value="1"/>
</dbReference>
<sequence>MDTTPEEAAQVVALLQQGLSQRAVAAQLHLSQSAVSRVYRRFQETGAFNRRPRTGRHRCTSERDDRFIVSTSLRNRHLTGVDVQQELRRVRQVAVSEWTVRRRLKEANLTPKRPASGPKLTAGHRQARLQFAREHLDWSIAQWRSVLFTDECRVCLHGSDRRGRVYRRPGERFAQCCFAETVAYGGGSCMMWAGISLEGKTALVFVPGGGRGGGLTADRYITDILLGHVVPYAEFVGEDFVLMHDNARCHTARVSRQFLREKELRTMDWPALSPDLNPIEHLWDELKRRVRARNPVPASVDELKTALLEEWDGIPQETVKKLIRSMRNRLQAVPGLIGGLVRSQYDWNYYTYDAHCGHAQRIPNLFPITKGKMLGGSSGVNSMIYVRGSPTDYDNWAALGLPGWDWRSVFPYFLKSEDLQDEEILTNPEYAPYHSTRGPIIVTKPRPVDPDFDEKLDILLRSMGEIGIKPVLDVNGPTPFGIARTLYTQSKPPSVRYSTAQAYLVGNKQKNLYVLKHAYATKILIDSDKKAYGLEVVVNGTKLNFFAKKEVIASTGVINTPKLLIASGIGPKADLQRLGVPQIVDLPVGTESQDHFQLPFFITGAHHDNSNETGPCPKYTLNQITLGLQGFYSTCNPLQPDFQIVAYYYNQSSPRLKGTLSETFFYNDEVTQSVLDVNAKHEIFLLNFALLRPKSRGGVRVTGLKVEDDPEYFTNYFQNPADLDMTIQGIRRVLDHLGILDTHYFSSVQSRVVRVKLLQCDKYEFLSDEYLRCYCLTMVAAQHHQASTCPMGSVVDHELKVYHVERLRVVDASVMPIITSGNIMAPVYMIAEKAADLIASEHGHPI</sequence>
<evidence type="ECO:0000256" key="2">
    <source>
        <dbReference type="ARBA" id="ARBA00004123"/>
    </source>
</evidence>
<keyword evidence="5 7" id="KW-0274">FAD</keyword>
<evidence type="ECO:0000313" key="9">
    <source>
        <dbReference type="EMBL" id="CAG9105718.1"/>
    </source>
</evidence>
<dbReference type="GO" id="GO:0006313">
    <property type="term" value="P:DNA transposition"/>
    <property type="evidence" value="ECO:0007669"/>
    <property type="project" value="InterPro"/>
</dbReference>
<dbReference type="GO" id="GO:0007165">
    <property type="term" value="P:signal transduction"/>
    <property type="evidence" value="ECO:0007669"/>
    <property type="project" value="InterPro"/>
</dbReference>
<gene>
    <name evidence="9" type="ORF">PLXY2_LOCUS3412</name>
</gene>
<dbReference type="PANTHER" id="PTHR11552:SF147">
    <property type="entry name" value="CHOLINE DEHYDROGENASE, MITOCHONDRIAL"/>
    <property type="match status" value="1"/>
</dbReference>
<evidence type="ECO:0000313" key="10">
    <source>
        <dbReference type="Proteomes" id="UP000653454"/>
    </source>
</evidence>
<keyword evidence="6" id="KW-0560">Oxidoreductase</keyword>
<protein>
    <submittedName>
        <fullName evidence="9">(diamondback moth) hypothetical protein</fullName>
    </submittedName>
</protein>
<comment type="similarity">
    <text evidence="3 7">Belongs to the GMC oxidoreductase family.</text>
</comment>
<reference evidence="9" key="1">
    <citation type="submission" date="2020-11" db="EMBL/GenBank/DDBJ databases">
        <authorList>
            <person name="Whiteford S."/>
        </authorList>
    </citation>
    <scope>NUCLEOTIDE SEQUENCE</scope>
</reference>
<dbReference type="Gene3D" id="4.10.450.10">
    <property type="entry name" value="Glucose Oxidase, domain 2"/>
    <property type="match status" value="1"/>
</dbReference>
<dbReference type="PROSITE" id="PS00623">
    <property type="entry name" value="GMC_OXRED_1"/>
    <property type="match status" value="1"/>
</dbReference>
<dbReference type="SUPFAM" id="SSF54373">
    <property type="entry name" value="FAD-linked reductases, C-terminal domain"/>
    <property type="match status" value="1"/>
</dbReference>
<dbReference type="GO" id="GO:0016614">
    <property type="term" value="F:oxidoreductase activity, acting on CH-OH group of donors"/>
    <property type="evidence" value="ECO:0007669"/>
    <property type="project" value="InterPro"/>
</dbReference>
<comment type="caution">
    <text evidence="9">The sequence shown here is derived from an EMBL/GenBank/DDBJ whole genome shotgun (WGS) entry which is preliminary data.</text>
</comment>
<dbReference type="GO" id="GO:0003677">
    <property type="term" value="F:DNA binding"/>
    <property type="evidence" value="ECO:0007669"/>
    <property type="project" value="InterPro"/>
</dbReference>
<dbReference type="SUPFAM" id="SSF46689">
    <property type="entry name" value="Homeodomain-like"/>
    <property type="match status" value="1"/>
</dbReference>
<proteinExistence type="inferred from homology"/>
<dbReference type="SUPFAM" id="SSF51905">
    <property type="entry name" value="FAD/NAD(P)-binding domain"/>
    <property type="match status" value="1"/>
</dbReference>
<dbReference type="InterPro" id="IPR012132">
    <property type="entry name" value="GMC_OxRdtase"/>
</dbReference>
<dbReference type="Pfam" id="PF05199">
    <property type="entry name" value="GMC_oxred_C"/>
    <property type="match status" value="1"/>
</dbReference>
<comment type="cofactor">
    <cofactor evidence="1">
        <name>FAD</name>
        <dbReference type="ChEBI" id="CHEBI:57692"/>
    </cofactor>
</comment>
<dbReference type="InterPro" id="IPR036397">
    <property type="entry name" value="RNaseH_sf"/>
</dbReference>
<dbReference type="InterPro" id="IPR000488">
    <property type="entry name" value="Death_dom"/>
</dbReference>
<dbReference type="Gene3D" id="3.30.560.10">
    <property type="entry name" value="Glucose Oxidase, domain 3"/>
    <property type="match status" value="1"/>
</dbReference>
<dbReference type="InterPro" id="IPR009057">
    <property type="entry name" value="Homeodomain-like_sf"/>
</dbReference>
<dbReference type="EMBL" id="CAJHNJ030000009">
    <property type="protein sequence ID" value="CAG9105718.1"/>
    <property type="molecule type" value="Genomic_DNA"/>
</dbReference>
<evidence type="ECO:0000259" key="8">
    <source>
        <dbReference type="PROSITE" id="PS50017"/>
    </source>
</evidence>
<dbReference type="GO" id="GO:0050660">
    <property type="term" value="F:flavin adenine dinucleotide binding"/>
    <property type="evidence" value="ECO:0007669"/>
    <property type="project" value="InterPro"/>
</dbReference>
<dbReference type="Gene3D" id="1.10.1220.110">
    <property type="match status" value="1"/>
</dbReference>
<evidence type="ECO:0000256" key="4">
    <source>
        <dbReference type="ARBA" id="ARBA00022630"/>
    </source>
</evidence>
<dbReference type="Gene3D" id="1.10.10.10">
    <property type="entry name" value="Winged helix-like DNA-binding domain superfamily/Winged helix DNA-binding domain"/>
    <property type="match status" value="1"/>
</dbReference>
<comment type="subcellular location">
    <subcellularLocation>
        <location evidence="2">Nucleus</location>
    </subcellularLocation>
</comment>
<dbReference type="Gene3D" id="3.30.420.10">
    <property type="entry name" value="Ribonuclease H-like superfamily/Ribonuclease H"/>
    <property type="match status" value="1"/>
</dbReference>
<organism evidence="9 10">
    <name type="scientific">Plutella xylostella</name>
    <name type="common">Diamondback moth</name>
    <name type="synonym">Plutella maculipennis</name>
    <dbReference type="NCBI Taxonomy" id="51655"/>
    <lineage>
        <taxon>Eukaryota</taxon>
        <taxon>Metazoa</taxon>
        <taxon>Ecdysozoa</taxon>
        <taxon>Arthropoda</taxon>
        <taxon>Hexapoda</taxon>
        <taxon>Insecta</taxon>
        <taxon>Pterygota</taxon>
        <taxon>Neoptera</taxon>
        <taxon>Endopterygota</taxon>
        <taxon>Lepidoptera</taxon>
        <taxon>Glossata</taxon>
        <taxon>Ditrysia</taxon>
        <taxon>Yponomeutoidea</taxon>
        <taxon>Plutellidae</taxon>
        <taxon>Plutella</taxon>
    </lineage>
</organism>
<dbReference type="Pfam" id="PF00732">
    <property type="entry name" value="GMC_oxred_N"/>
    <property type="match status" value="1"/>
</dbReference>
<dbReference type="PANTHER" id="PTHR11552">
    <property type="entry name" value="GLUCOSE-METHANOL-CHOLINE GMC OXIDOREDUCTASE"/>
    <property type="match status" value="1"/>
</dbReference>
<evidence type="ECO:0000256" key="7">
    <source>
        <dbReference type="RuleBase" id="RU003968"/>
    </source>
</evidence>
<dbReference type="Pfam" id="PF01498">
    <property type="entry name" value="HTH_Tnp_Tc3_2"/>
    <property type="match status" value="1"/>
</dbReference>
<dbReference type="GO" id="GO:0005634">
    <property type="term" value="C:nucleus"/>
    <property type="evidence" value="ECO:0007669"/>
    <property type="project" value="UniProtKB-SubCell"/>
</dbReference>
<name>A0A8S4DXM3_PLUXY</name>
<dbReference type="NCBIfam" id="NF033545">
    <property type="entry name" value="transpos_IS630"/>
    <property type="match status" value="1"/>
</dbReference>
<accession>A0A8S4DXM3</accession>
<evidence type="ECO:0000256" key="5">
    <source>
        <dbReference type="ARBA" id="ARBA00022827"/>
    </source>
</evidence>
<dbReference type="Proteomes" id="UP000653454">
    <property type="component" value="Unassembled WGS sequence"/>
</dbReference>
<dbReference type="Pfam" id="PF13384">
    <property type="entry name" value="HTH_23"/>
    <property type="match status" value="1"/>
</dbReference>
<dbReference type="AlphaFoldDB" id="A0A8S4DXM3"/>
<dbReference type="InterPro" id="IPR027424">
    <property type="entry name" value="Glucose_Oxidase_domain_2"/>
</dbReference>
<keyword evidence="4 7" id="KW-0285">Flavoprotein</keyword>
<evidence type="ECO:0000256" key="6">
    <source>
        <dbReference type="ARBA" id="ARBA00023002"/>
    </source>
</evidence>
<dbReference type="GO" id="GO:0015074">
    <property type="term" value="P:DNA integration"/>
    <property type="evidence" value="ECO:0007669"/>
    <property type="project" value="InterPro"/>
</dbReference>
<dbReference type="InterPro" id="IPR036388">
    <property type="entry name" value="WH-like_DNA-bd_sf"/>
</dbReference>
<dbReference type="InterPro" id="IPR036188">
    <property type="entry name" value="FAD/NAD-bd_sf"/>
</dbReference>
<dbReference type="PROSITE" id="PS50017">
    <property type="entry name" value="DEATH_DOMAIN"/>
    <property type="match status" value="1"/>
</dbReference>
<dbReference type="InterPro" id="IPR038717">
    <property type="entry name" value="Tc1-like_DDE_dom"/>
</dbReference>
<evidence type="ECO:0000256" key="3">
    <source>
        <dbReference type="ARBA" id="ARBA00010790"/>
    </source>
</evidence>
<dbReference type="InterPro" id="IPR002492">
    <property type="entry name" value="Transposase_Tc1-like"/>
</dbReference>
<dbReference type="InterPro" id="IPR000172">
    <property type="entry name" value="GMC_OxRdtase_N"/>
</dbReference>
<feature type="domain" description="Death" evidence="8">
    <location>
        <begin position="268"/>
        <end position="328"/>
    </location>
</feature>
<evidence type="ECO:0000256" key="1">
    <source>
        <dbReference type="ARBA" id="ARBA00001974"/>
    </source>
</evidence>
<keyword evidence="10" id="KW-1185">Reference proteome</keyword>